<keyword evidence="8 13" id="KW-0472">Membrane</keyword>
<dbReference type="CDD" id="cd16326">
    <property type="entry name" value="LolB"/>
    <property type="match status" value="1"/>
</dbReference>
<keyword evidence="6 13" id="KW-0732">Signal</keyword>
<dbReference type="SUPFAM" id="SSF89392">
    <property type="entry name" value="Prokaryotic lipoproteins and lipoprotein localization factors"/>
    <property type="match status" value="1"/>
</dbReference>
<evidence type="ECO:0000256" key="5">
    <source>
        <dbReference type="ARBA" id="ARBA00022448"/>
    </source>
</evidence>
<keyword evidence="15" id="KW-1185">Reference proteome</keyword>
<dbReference type="Proteomes" id="UP001431449">
    <property type="component" value="Unassembled WGS sequence"/>
</dbReference>
<evidence type="ECO:0000256" key="6">
    <source>
        <dbReference type="ARBA" id="ARBA00022729"/>
    </source>
</evidence>
<gene>
    <name evidence="13 14" type="primary">lolB</name>
    <name evidence="14" type="ORF">M0G41_11495</name>
</gene>
<comment type="subcellular location">
    <subcellularLocation>
        <location evidence="1 13">Cell outer membrane</location>
        <topology evidence="1 13">Lipid-anchor</topology>
    </subcellularLocation>
</comment>
<keyword evidence="10 13" id="KW-0143">Chaperone</keyword>
<dbReference type="InterPro" id="IPR004565">
    <property type="entry name" value="OM_lipoprot_LolB"/>
</dbReference>
<organism evidence="14 15">
    <name type="scientific">Pseudomarimonas salicorniae</name>
    <dbReference type="NCBI Taxonomy" id="2933270"/>
    <lineage>
        <taxon>Bacteria</taxon>
        <taxon>Pseudomonadati</taxon>
        <taxon>Pseudomonadota</taxon>
        <taxon>Gammaproteobacteria</taxon>
        <taxon>Lysobacterales</taxon>
        <taxon>Lysobacteraceae</taxon>
        <taxon>Pseudomarimonas</taxon>
    </lineage>
</organism>
<evidence type="ECO:0000256" key="8">
    <source>
        <dbReference type="ARBA" id="ARBA00023136"/>
    </source>
</evidence>
<dbReference type="EMBL" id="JALNMH010000009">
    <property type="protein sequence ID" value="MCK7594290.1"/>
    <property type="molecule type" value="Genomic_DNA"/>
</dbReference>
<evidence type="ECO:0000256" key="12">
    <source>
        <dbReference type="ARBA" id="ARBA00023288"/>
    </source>
</evidence>
<dbReference type="Pfam" id="PF03550">
    <property type="entry name" value="LolB"/>
    <property type="match status" value="1"/>
</dbReference>
<dbReference type="RefSeq" id="WP_248209338.1">
    <property type="nucleotide sequence ID" value="NZ_JALNMH010000009.1"/>
</dbReference>
<dbReference type="InterPro" id="IPR029046">
    <property type="entry name" value="LolA/LolB/LppX"/>
</dbReference>
<evidence type="ECO:0000256" key="4">
    <source>
        <dbReference type="ARBA" id="ARBA00016202"/>
    </source>
</evidence>
<dbReference type="NCBIfam" id="TIGR00548">
    <property type="entry name" value="lolB"/>
    <property type="match status" value="1"/>
</dbReference>
<evidence type="ECO:0000256" key="11">
    <source>
        <dbReference type="ARBA" id="ARBA00023237"/>
    </source>
</evidence>
<name>A0ABT0GIB6_9GAMM</name>
<dbReference type="HAMAP" id="MF_00233">
    <property type="entry name" value="LolB"/>
    <property type="match status" value="1"/>
</dbReference>
<evidence type="ECO:0000256" key="13">
    <source>
        <dbReference type="HAMAP-Rule" id="MF_00233"/>
    </source>
</evidence>
<comment type="function">
    <text evidence="13">Plays a critical role in the incorporation of lipoproteins in the outer membrane after they are released by the LolA protein.</text>
</comment>
<keyword evidence="11 13" id="KW-0998">Cell outer membrane</keyword>
<keyword evidence="5 13" id="KW-0813">Transport</keyword>
<protein>
    <recommendedName>
        <fullName evidence="4 13">Outer-membrane lipoprotein LolB</fullName>
    </recommendedName>
</protein>
<sequence>MSGSRLGLRAMALGIAAVLLVACGRPAPRPVVPEDALLSAQQRREARLDAAAHWSLEGRVAVRNGEDGGSGQLVWRRRDDAQELTLRAPVSGQGWRLETDPGGALIEGLEGGPLRGPDADRLLRDAVGWDVPLALLARWVRGQRGSPSAEVEFDAEGRPAVLRDGGWRIEYRGWDTSVDPVLPRRIEAESGDRRVRLLVRSWQLDDAP</sequence>
<comment type="similarity">
    <text evidence="2 13">Belongs to the LolB family.</text>
</comment>
<comment type="caution">
    <text evidence="14">The sequence shown here is derived from an EMBL/GenBank/DDBJ whole genome shotgun (WGS) entry which is preliminary data.</text>
</comment>
<evidence type="ECO:0000256" key="1">
    <source>
        <dbReference type="ARBA" id="ARBA00004459"/>
    </source>
</evidence>
<proteinExistence type="inferred from homology"/>
<evidence type="ECO:0000256" key="9">
    <source>
        <dbReference type="ARBA" id="ARBA00023139"/>
    </source>
</evidence>
<reference evidence="14" key="1">
    <citation type="submission" date="2022-04" db="EMBL/GenBank/DDBJ databases">
        <title>Lysobacter sp. CAU 1642 isolated from sea sand.</title>
        <authorList>
            <person name="Kim W."/>
        </authorList>
    </citation>
    <scope>NUCLEOTIDE SEQUENCE</scope>
    <source>
        <strain evidence="14">CAU 1642</strain>
    </source>
</reference>
<keyword evidence="7 13" id="KW-0653">Protein transport</keyword>
<keyword evidence="9 13" id="KW-0564">Palmitate</keyword>
<accession>A0ABT0GIB6</accession>
<evidence type="ECO:0000313" key="14">
    <source>
        <dbReference type="EMBL" id="MCK7594290.1"/>
    </source>
</evidence>
<evidence type="ECO:0000256" key="2">
    <source>
        <dbReference type="ARBA" id="ARBA00009696"/>
    </source>
</evidence>
<evidence type="ECO:0000256" key="7">
    <source>
        <dbReference type="ARBA" id="ARBA00022927"/>
    </source>
</evidence>
<dbReference type="Gene3D" id="2.50.20.10">
    <property type="entry name" value="Lipoprotein localisation LolA/LolB/LppX"/>
    <property type="match status" value="1"/>
</dbReference>
<comment type="subunit">
    <text evidence="3 13">Monomer.</text>
</comment>
<dbReference type="PROSITE" id="PS51257">
    <property type="entry name" value="PROKAR_LIPOPROTEIN"/>
    <property type="match status" value="1"/>
</dbReference>
<evidence type="ECO:0000256" key="10">
    <source>
        <dbReference type="ARBA" id="ARBA00023186"/>
    </source>
</evidence>
<evidence type="ECO:0000313" key="15">
    <source>
        <dbReference type="Proteomes" id="UP001431449"/>
    </source>
</evidence>
<evidence type="ECO:0000256" key="3">
    <source>
        <dbReference type="ARBA" id="ARBA00011245"/>
    </source>
</evidence>
<keyword evidence="12 13" id="KW-0449">Lipoprotein</keyword>